<comment type="caution">
    <text evidence="4">The sequence shown here is derived from an EMBL/GenBank/DDBJ whole genome shotgun (WGS) entry which is preliminary data.</text>
</comment>
<dbReference type="InterPro" id="IPR036680">
    <property type="entry name" value="SPOR-like_sf"/>
</dbReference>
<feature type="compositionally biased region" description="Low complexity" evidence="1">
    <location>
        <begin position="36"/>
        <end position="45"/>
    </location>
</feature>
<dbReference type="RefSeq" id="WP_055189193.1">
    <property type="nucleotide sequence ID" value="NZ_FPBS01000007.1"/>
</dbReference>
<keyword evidence="2" id="KW-0472">Membrane</keyword>
<sequence>MATIDWGNTRAPIYPQQTPGPAGKGGYSNGGSAPVQGQQQQGHQHWSAAGQVHHVPVQDPHLHYGGAQGQDEFGAPPAYAHTSHMPAPAAPVLNGGGRFGTVVNYAGAAVSLGLIVGLAVWGYQLAMRDVTGIPVVRALEGPMRIQPVEPGGQSAAHQGLAVNSVQADGEASAPSDQVALAPAPETLDDEDLPAGSANLVAQVETQISDTDPILEPIEVAAHSVPGAPSVDMSNLPSDPVVAALAIASQVSQNIKPLSQTAPSGADVTRVAAQSPVSLPQVAPKTVKVIPASVPGVSTSARPLIRPSDLRTISPVKASLERPVDSAPKEITPEAIPAGTRLVQLGAFESAEIARSEWDKLSTRFDDYLPGKTRVIQKAQSGGKTFYRLRAMGFKDLADARRFCSALMAGKTACIPVVTR</sequence>
<dbReference type="Proteomes" id="UP000050471">
    <property type="component" value="Unassembled WGS sequence"/>
</dbReference>
<name>A0A0P7J5C0_9RHOB</name>
<protein>
    <recommendedName>
        <fullName evidence="3">SPOR domain-containing protein</fullName>
    </recommendedName>
</protein>
<dbReference type="Gene3D" id="3.30.70.1070">
    <property type="entry name" value="Sporulation related repeat"/>
    <property type="match status" value="1"/>
</dbReference>
<accession>A0A0P7J5C0</accession>
<proteinExistence type="predicted"/>
<evidence type="ECO:0000313" key="5">
    <source>
        <dbReference type="Proteomes" id="UP000050471"/>
    </source>
</evidence>
<keyword evidence="2" id="KW-1133">Transmembrane helix</keyword>
<dbReference type="STRING" id="154981.AKJ29_10545"/>
<dbReference type="Pfam" id="PF05036">
    <property type="entry name" value="SPOR"/>
    <property type="match status" value="1"/>
</dbReference>
<dbReference type="EMBL" id="LKBA01000006">
    <property type="protein sequence ID" value="KPN63137.1"/>
    <property type="molecule type" value="Genomic_DNA"/>
</dbReference>
<evidence type="ECO:0000259" key="3">
    <source>
        <dbReference type="PROSITE" id="PS51724"/>
    </source>
</evidence>
<dbReference type="PROSITE" id="PS51724">
    <property type="entry name" value="SPOR"/>
    <property type="match status" value="1"/>
</dbReference>
<evidence type="ECO:0000256" key="2">
    <source>
        <dbReference type="SAM" id="Phobius"/>
    </source>
</evidence>
<feature type="transmembrane region" description="Helical" evidence="2">
    <location>
        <begin position="102"/>
        <end position="123"/>
    </location>
</feature>
<dbReference type="GO" id="GO:0042834">
    <property type="term" value="F:peptidoglycan binding"/>
    <property type="evidence" value="ECO:0007669"/>
    <property type="project" value="InterPro"/>
</dbReference>
<keyword evidence="5" id="KW-1185">Reference proteome</keyword>
<organism evidence="4 5">
    <name type="scientific">Aliiroseovarius crassostreae</name>
    <dbReference type="NCBI Taxonomy" id="154981"/>
    <lineage>
        <taxon>Bacteria</taxon>
        <taxon>Pseudomonadati</taxon>
        <taxon>Pseudomonadota</taxon>
        <taxon>Alphaproteobacteria</taxon>
        <taxon>Rhodobacterales</taxon>
        <taxon>Paracoccaceae</taxon>
        <taxon>Aliiroseovarius</taxon>
    </lineage>
</organism>
<keyword evidence="2" id="KW-0812">Transmembrane</keyword>
<dbReference type="OrthoDB" id="8479416at2"/>
<dbReference type="AlphaFoldDB" id="A0A0P7J5C0"/>
<feature type="region of interest" description="Disordered" evidence="1">
    <location>
        <begin position="1"/>
        <end position="49"/>
    </location>
</feature>
<reference evidence="4 5" key="1">
    <citation type="submission" date="2015-09" db="EMBL/GenBank/DDBJ databases">
        <title>Draft genome sequence of Aliiroseovarius crassostreae CV919-312TSm, the causative agent of Roseovarius Oyster Disease (formerly Juvenile Oyster Disease).</title>
        <authorList>
            <person name="Kessner L."/>
            <person name="Spinard E."/>
            <person name="Nelson D."/>
        </authorList>
    </citation>
    <scope>NUCLEOTIDE SEQUENCE [LARGE SCALE GENOMIC DNA]</scope>
    <source>
        <strain evidence="4 5">CV919-312</strain>
    </source>
</reference>
<dbReference type="InterPro" id="IPR007730">
    <property type="entry name" value="SPOR-like_dom"/>
</dbReference>
<feature type="domain" description="SPOR" evidence="3">
    <location>
        <begin position="334"/>
        <end position="419"/>
    </location>
</feature>
<evidence type="ECO:0000313" key="4">
    <source>
        <dbReference type="EMBL" id="KPN63137.1"/>
    </source>
</evidence>
<evidence type="ECO:0000256" key="1">
    <source>
        <dbReference type="SAM" id="MobiDB-lite"/>
    </source>
</evidence>
<gene>
    <name evidence="4" type="ORF">AKJ29_10545</name>
</gene>